<proteinExistence type="predicted"/>
<protein>
    <submittedName>
        <fullName evidence="6">Planctomycete cytochrome C</fullName>
    </submittedName>
</protein>
<dbReference type="Proteomes" id="UP000316304">
    <property type="component" value="Unassembled WGS sequence"/>
</dbReference>
<feature type="domain" description="Cytochrome C Planctomycete-type" evidence="5">
    <location>
        <begin position="48"/>
        <end position="106"/>
    </location>
</feature>
<dbReference type="Pfam" id="PF07635">
    <property type="entry name" value="PSCyt1"/>
    <property type="match status" value="1"/>
</dbReference>
<evidence type="ECO:0000256" key="2">
    <source>
        <dbReference type="SAM" id="SignalP"/>
    </source>
</evidence>
<evidence type="ECO:0000259" key="3">
    <source>
        <dbReference type="Pfam" id="PF07583"/>
    </source>
</evidence>
<dbReference type="InterPro" id="IPR022655">
    <property type="entry name" value="DUF1553"/>
</dbReference>
<keyword evidence="2" id="KW-0732">Signal</keyword>
<feature type="domain" description="DUF1549" evidence="3">
    <location>
        <begin position="172"/>
        <end position="381"/>
    </location>
</feature>
<gene>
    <name evidence="6" type="ORF">Pla52o_17160</name>
</gene>
<evidence type="ECO:0000313" key="6">
    <source>
        <dbReference type="EMBL" id="TWU25415.1"/>
    </source>
</evidence>
<feature type="compositionally biased region" description="Basic and acidic residues" evidence="1">
    <location>
        <begin position="467"/>
        <end position="477"/>
    </location>
</feature>
<dbReference type="EMBL" id="SJPT01000002">
    <property type="protein sequence ID" value="TWU25415.1"/>
    <property type="molecule type" value="Genomic_DNA"/>
</dbReference>
<dbReference type="OrthoDB" id="127107at2"/>
<comment type="caution">
    <text evidence="6">The sequence shown here is derived from an EMBL/GenBank/DDBJ whole genome shotgun (WGS) entry which is preliminary data.</text>
</comment>
<dbReference type="InterPro" id="IPR011429">
    <property type="entry name" value="Cyt_c_Planctomycete-type"/>
</dbReference>
<dbReference type="PANTHER" id="PTHR35889:SF3">
    <property type="entry name" value="F-BOX DOMAIN-CONTAINING PROTEIN"/>
    <property type="match status" value="1"/>
</dbReference>
<dbReference type="GO" id="GO:0009055">
    <property type="term" value="F:electron transfer activity"/>
    <property type="evidence" value="ECO:0007669"/>
    <property type="project" value="InterPro"/>
</dbReference>
<evidence type="ECO:0000256" key="1">
    <source>
        <dbReference type="SAM" id="MobiDB-lite"/>
    </source>
</evidence>
<keyword evidence="7" id="KW-1185">Reference proteome</keyword>
<dbReference type="PANTHER" id="PTHR35889">
    <property type="entry name" value="CYCLOINULO-OLIGOSACCHARIDE FRUCTANOTRANSFERASE-RELATED"/>
    <property type="match status" value="1"/>
</dbReference>
<organism evidence="6 7">
    <name type="scientific">Novipirellula galeiformis</name>
    <dbReference type="NCBI Taxonomy" id="2528004"/>
    <lineage>
        <taxon>Bacteria</taxon>
        <taxon>Pseudomonadati</taxon>
        <taxon>Planctomycetota</taxon>
        <taxon>Planctomycetia</taxon>
        <taxon>Pirellulales</taxon>
        <taxon>Pirellulaceae</taxon>
        <taxon>Novipirellula</taxon>
    </lineage>
</organism>
<dbReference type="Pfam" id="PF07583">
    <property type="entry name" value="PSCyt2"/>
    <property type="match status" value="1"/>
</dbReference>
<dbReference type="InterPro" id="IPR036909">
    <property type="entry name" value="Cyt_c-like_dom_sf"/>
</dbReference>
<dbReference type="SUPFAM" id="SSF46626">
    <property type="entry name" value="Cytochrome c"/>
    <property type="match status" value="1"/>
</dbReference>
<dbReference type="GO" id="GO:0020037">
    <property type="term" value="F:heme binding"/>
    <property type="evidence" value="ECO:0007669"/>
    <property type="project" value="InterPro"/>
</dbReference>
<accession>A0A5C6CMV0</accession>
<sequence precursor="true">MLMFIRFALLFVSLIGSTITAVATDAQFHAEDFEYFERRIRPLLSEHCFECHSAQAKTVHGGLLLDSAAGIAAGGDSGTLIVPGKPEESLLIETLHYDGIEMPPKGKLAAADIAELTLWVQRGAPFPPSADVVARPSGKIDFEKGRQFWSFQPLREPPLPEIANTNWPRNRVDWFVLAAIERAGLTPSPRADRATLIRRLSFDLTGLPPSPERLDAFVNDDSADAYERLVDELLESPQYGEKWGRWWLDMARYTDRTASWLPKTTQAHLYRDWVVKAFNDDLPFDEFIHRQLATDLMSETGPEDLPALGFLSLSPTYWKELKLPCELINVIVADEWEERVDAVSRTFFGLTVACARCHDHKFDPISADDYYGLAGVFASTRHIERPLISDEAYEPVRVAKEEVAKLEAKMAKLKRQKPLPQEQMDELAAKIKDLKTSTPLYDTPMANALSEESMYVVRAGKTPEQGTRLEYRPEPRDLPSFIRGNPNRPGPVIPRRFLTVLTDEPRPYQNGSGRLELAQSITTEAKALTARVIVNRVWLAHFGQGIVATPSNFGQQGDRPTHPELLEDLAARFVAEGWSIKRLHREILLSETWQQSSAVAVDDNHADPENTWLSRANRRRLSFEEWRDAMLVVSGVLDPTAGGPSVPLDTASNHRRTLYATIDRRDMSPTFMIHDFPDPTQHSPMRMATVTPLQGLFAINSPLLNQQSQRLATELQQGEFDDDRSRIKEAYLRLFSRDPSDRELELGLAYLAGPVAVNDAKSEAHFARWRQYTHVLLASNEFIFID</sequence>
<dbReference type="Pfam" id="PF07587">
    <property type="entry name" value="PSD1"/>
    <property type="match status" value="1"/>
</dbReference>
<dbReference type="AlphaFoldDB" id="A0A5C6CMV0"/>
<feature type="chain" id="PRO_5022768798" evidence="2">
    <location>
        <begin position="24"/>
        <end position="786"/>
    </location>
</feature>
<feature type="region of interest" description="Disordered" evidence="1">
    <location>
        <begin position="467"/>
        <end position="486"/>
    </location>
</feature>
<reference evidence="6 7" key="1">
    <citation type="submission" date="2019-02" db="EMBL/GenBank/DDBJ databases">
        <title>Deep-cultivation of Planctomycetes and their phenomic and genomic characterization uncovers novel biology.</title>
        <authorList>
            <person name="Wiegand S."/>
            <person name="Jogler M."/>
            <person name="Boedeker C."/>
            <person name="Pinto D."/>
            <person name="Vollmers J."/>
            <person name="Rivas-Marin E."/>
            <person name="Kohn T."/>
            <person name="Peeters S.H."/>
            <person name="Heuer A."/>
            <person name="Rast P."/>
            <person name="Oberbeckmann S."/>
            <person name="Bunk B."/>
            <person name="Jeske O."/>
            <person name="Meyerdierks A."/>
            <person name="Storesund J.E."/>
            <person name="Kallscheuer N."/>
            <person name="Luecker S."/>
            <person name="Lage O.M."/>
            <person name="Pohl T."/>
            <person name="Merkel B.J."/>
            <person name="Hornburger P."/>
            <person name="Mueller R.-W."/>
            <person name="Bruemmer F."/>
            <person name="Labrenz M."/>
            <person name="Spormann A.M."/>
            <person name="Op Den Camp H."/>
            <person name="Overmann J."/>
            <person name="Amann R."/>
            <person name="Jetten M.S.M."/>
            <person name="Mascher T."/>
            <person name="Medema M.H."/>
            <person name="Devos D.P."/>
            <person name="Kaster A.-K."/>
            <person name="Ovreas L."/>
            <person name="Rohde M."/>
            <person name="Galperin M.Y."/>
            <person name="Jogler C."/>
        </authorList>
    </citation>
    <scope>NUCLEOTIDE SEQUENCE [LARGE SCALE GENOMIC DNA]</scope>
    <source>
        <strain evidence="6 7">Pla52o</strain>
    </source>
</reference>
<evidence type="ECO:0000259" key="5">
    <source>
        <dbReference type="Pfam" id="PF07635"/>
    </source>
</evidence>
<dbReference type="RefSeq" id="WP_146594031.1">
    <property type="nucleotide sequence ID" value="NZ_SJPT01000002.1"/>
</dbReference>
<evidence type="ECO:0000313" key="7">
    <source>
        <dbReference type="Proteomes" id="UP000316304"/>
    </source>
</evidence>
<dbReference type="InterPro" id="IPR011444">
    <property type="entry name" value="DUF1549"/>
</dbReference>
<name>A0A5C6CMV0_9BACT</name>
<feature type="domain" description="DUF1553" evidence="4">
    <location>
        <begin position="513"/>
        <end position="750"/>
    </location>
</feature>
<evidence type="ECO:0000259" key="4">
    <source>
        <dbReference type="Pfam" id="PF07587"/>
    </source>
</evidence>
<feature type="signal peptide" evidence="2">
    <location>
        <begin position="1"/>
        <end position="23"/>
    </location>
</feature>